<dbReference type="InterPro" id="IPR015424">
    <property type="entry name" value="PyrdxlP-dep_Trfase"/>
</dbReference>
<dbReference type="Pfam" id="PF00392">
    <property type="entry name" value="GntR"/>
    <property type="match status" value="1"/>
</dbReference>
<dbReference type="Proteomes" id="UP000218899">
    <property type="component" value="Chromosome"/>
</dbReference>
<dbReference type="RefSeq" id="WP_096462631.1">
    <property type="nucleotide sequence ID" value="NZ_AP014936.1"/>
</dbReference>
<dbReference type="InterPro" id="IPR051446">
    <property type="entry name" value="HTH_trans_reg/aminotransferase"/>
</dbReference>
<keyword evidence="8" id="KW-1185">Reference proteome</keyword>
<proteinExistence type="inferred from homology"/>
<dbReference type="CDD" id="cd07377">
    <property type="entry name" value="WHTH_GntR"/>
    <property type="match status" value="1"/>
</dbReference>
<evidence type="ECO:0000256" key="1">
    <source>
        <dbReference type="ARBA" id="ARBA00005384"/>
    </source>
</evidence>
<accession>A0A1C7AFW9</accession>
<dbReference type="SUPFAM" id="SSF46785">
    <property type="entry name" value="Winged helix' DNA-binding domain"/>
    <property type="match status" value="1"/>
</dbReference>
<dbReference type="PROSITE" id="PS50949">
    <property type="entry name" value="HTH_GNTR"/>
    <property type="match status" value="1"/>
</dbReference>
<feature type="domain" description="HTH gntR-type" evidence="6">
    <location>
        <begin position="12"/>
        <end position="80"/>
    </location>
</feature>
<dbReference type="GO" id="GO:0030170">
    <property type="term" value="F:pyridoxal phosphate binding"/>
    <property type="evidence" value="ECO:0007669"/>
    <property type="project" value="InterPro"/>
</dbReference>
<gene>
    <name evidence="7" type="ORF">SVA_3782</name>
</gene>
<dbReference type="Pfam" id="PF00155">
    <property type="entry name" value="Aminotran_1_2"/>
    <property type="match status" value="1"/>
</dbReference>
<dbReference type="EMBL" id="AP014936">
    <property type="protein sequence ID" value="BAU50316.1"/>
    <property type="molecule type" value="Genomic_DNA"/>
</dbReference>
<organism evidence="7 8">
    <name type="scientific">Sulfurifustis variabilis</name>
    <dbReference type="NCBI Taxonomy" id="1675686"/>
    <lineage>
        <taxon>Bacteria</taxon>
        <taxon>Pseudomonadati</taxon>
        <taxon>Pseudomonadota</taxon>
        <taxon>Gammaproteobacteria</taxon>
        <taxon>Acidiferrobacterales</taxon>
        <taxon>Acidiferrobacteraceae</taxon>
        <taxon>Sulfurifustis</taxon>
    </lineage>
</organism>
<reference evidence="7 8" key="1">
    <citation type="submission" date="2015-08" db="EMBL/GenBank/DDBJ databases">
        <title>Complete genome sequence of Sulfurifustis variabilis.</title>
        <authorList>
            <person name="Miura A."/>
            <person name="Kojima H."/>
            <person name="Fukui M."/>
        </authorList>
    </citation>
    <scope>NUCLEOTIDE SEQUENCE [LARGE SCALE GENOMIC DNA]</scope>
    <source>
        <strain evidence="8">skN76</strain>
    </source>
</reference>
<dbReference type="InterPro" id="IPR015421">
    <property type="entry name" value="PyrdxlP-dep_Trfase_major"/>
</dbReference>
<evidence type="ECO:0000313" key="7">
    <source>
        <dbReference type="EMBL" id="BAU50316.1"/>
    </source>
</evidence>
<keyword evidence="2" id="KW-0663">Pyridoxal phosphate</keyword>
<protein>
    <submittedName>
        <fullName evidence="7">Transcriptional regulator</fullName>
    </submittedName>
</protein>
<dbReference type="Gene3D" id="3.40.640.10">
    <property type="entry name" value="Type I PLP-dependent aspartate aminotransferase-like (Major domain)"/>
    <property type="match status" value="1"/>
</dbReference>
<evidence type="ECO:0000313" key="8">
    <source>
        <dbReference type="Proteomes" id="UP000218899"/>
    </source>
</evidence>
<dbReference type="PANTHER" id="PTHR46577">
    <property type="entry name" value="HTH-TYPE TRANSCRIPTIONAL REGULATORY PROTEIN GABR"/>
    <property type="match status" value="1"/>
</dbReference>
<name>A0A1C7AFW9_9GAMM</name>
<dbReference type="SUPFAM" id="SSF53383">
    <property type="entry name" value="PLP-dependent transferases"/>
    <property type="match status" value="1"/>
</dbReference>
<dbReference type="PRINTS" id="PR00035">
    <property type="entry name" value="HTHGNTR"/>
</dbReference>
<dbReference type="AlphaFoldDB" id="A0A1C7AFW9"/>
<evidence type="ECO:0000256" key="5">
    <source>
        <dbReference type="ARBA" id="ARBA00023163"/>
    </source>
</evidence>
<dbReference type="SMART" id="SM00345">
    <property type="entry name" value="HTH_GNTR"/>
    <property type="match status" value="1"/>
</dbReference>
<dbReference type="KEGG" id="sva:SVA_3782"/>
<dbReference type="InterPro" id="IPR036390">
    <property type="entry name" value="WH_DNA-bd_sf"/>
</dbReference>
<dbReference type="GO" id="GO:0003700">
    <property type="term" value="F:DNA-binding transcription factor activity"/>
    <property type="evidence" value="ECO:0007669"/>
    <property type="project" value="InterPro"/>
</dbReference>
<dbReference type="Gene3D" id="1.10.10.10">
    <property type="entry name" value="Winged helix-like DNA-binding domain superfamily/Winged helix DNA-binding domain"/>
    <property type="match status" value="1"/>
</dbReference>
<dbReference type="InterPro" id="IPR004839">
    <property type="entry name" value="Aminotransferase_I/II_large"/>
</dbReference>
<dbReference type="PANTHER" id="PTHR46577:SF2">
    <property type="entry name" value="TRANSCRIPTIONAL REGULATORY PROTEIN"/>
    <property type="match status" value="1"/>
</dbReference>
<dbReference type="CDD" id="cd00609">
    <property type="entry name" value="AAT_like"/>
    <property type="match status" value="1"/>
</dbReference>
<evidence type="ECO:0000256" key="3">
    <source>
        <dbReference type="ARBA" id="ARBA00023015"/>
    </source>
</evidence>
<keyword evidence="5" id="KW-0804">Transcription</keyword>
<dbReference type="OrthoDB" id="5450856at2"/>
<evidence type="ECO:0000256" key="2">
    <source>
        <dbReference type="ARBA" id="ARBA00022898"/>
    </source>
</evidence>
<keyword evidence="3" id="KW-0805">Transcription regulation</keyword>
<keyword evidence="4" id="KW-0238">DNA-binding</keyword>
<dbReference type="GO" id="GO:0003677">
    <property type="term" value="F:DNA binding"/>
    <property type="evidence" value="ECO:0007669"/>
    <property type="project" value="UniProtKB-KW"/>
</dbReference>
<dbReference type="InterPro" id="IPR000524">
    <property type="entry name" value="Tscrpt_reg_HTH_GntR"/>
</dbReference>
<evidence type="ECO:0000259" key="6">
    <source>
        <dbReference type="PROSITE" id="PS50949"/>
    </source>
</evidence>
<comment type="similarity">
    <text evidence="1">In the C-terminal section; belongs to the class-I pyridoxal-phosphate-dependent aminotransferase family.</text>
</comment>
<sequence>MPVIPIKPDSPESLVDQIVSALKQRVEERVLRPGARMPSIRQFAEQHDVSRFTVVEAYDRLVAQGYLVSRRGSGFYVAARPLPASSEERKCVLERAVDAIWLMRGIFSNQSLELKAGCGWLPEAWLDQDGIQRSLRTLAREGGAHLTQYGEPKGHAPLRDQMQVLLAERGIAAQPSQIVLTKGASDALALVSRYLLQPGDTVLVDDPGYYTLFATLRLTGATLIGVPRTPDGPDLAALEKLVESHKPKALFMNTVLQNPTGTNLTAAAAYRILQLAERHDFIVVEDDVFADLEHKSAQRLATLDQLNRVVYLGSFSKTIAPALRVGYIACHCELAEALTNLKLLSGLTTSEICERVVYEILTDGHHRKHLDRVRERLGRAIGTTCRRLEDCGLTLYRQPEAGMFVWARLPEGLDAAEVARRAAQDGIMLAPGNVFSPRLESSGWLRFNVAFCGDGRLYRFLERAIEAGATGPARARAEAASH</sequence>
<evidence type="ECO:0000256" key="4">
    <source>
        <dbReference type="ARBA" id="ARBA00023125"/>
    </source>
</evidence>
<dbReference type="InterPro" id="IPR036388">
    <property type="entry name" value="WH-like_DNA-bd_sf"/>
</dbReference>